<evidence type="ECO:0000256" key="12">
    <source>
        <dbReference type="PIRSR" id="PIRSR000239-1"/>
    </source>
</evidence>
<gene>
    <name evidence="14" type="ORF">JCM16774_1012</name>
</gene>
<dbReference type="AlphaFoldDB" id="A0A510J9U5"/>
<evidence type="ECO:0000256" key="4">
    <source>
        <dbReference type="ARBA" id="ARBA00022559"/>
    </source>
</evidence>
<keyword evidence="8" id="KW-0676">Redox-active center</keyword>
<evidence type="ECO:0000256" key="11">
    <source>
        <dbReference type="ARBA" id="ARBA00049091"/>
    </source>
</evidence>
<dbReference type="PIRSF" id="PIRSF000239">
    <property type="entry name" value="AHPC"/>
    <property type="match status" value="1"/>
</dbReference>
<dbReference type="KEGG" id="lgo:JCM16774_1012"/>
<dbReference type="InterPro" id="IPR036249">
    <property type="entry name" value="Thioredoxin-like_sf"/>
</dbReference>
<dbReference type="OrthoDB" id="9812811at2"/>
<evidence type="ECO:0000313" key="15">
    <source>
        <dbReference type="Proteomes" id="UP000321606"/>
    </source>
</evidence>
<sequence length="149" mass="17285">MKAPDFELPADNGEIIKLSDYKGKTVVLYFYPKDSTPGCTQEACSFRDNFERIANKGVTVLGISKDSIKKHKNFKEKNKLPFLLLSDENNDVCEKYQVWKEKMNFGKKYFGIERSTFLIDNKGNIVKEWRKVKVNGHVDEVLKEIENLK</sequence>
<dbReference type="EMBL" id="AP019822">
    <property type="protein sequence ID" value="BBM36080.1"/>
    <property type="molecule type" value="Genomic_DNA"/>
</dbReference>
<dbReference type="RefSeq" id="WP_026737483.1">
    <property type="nucleotide sequence ID" value="NZ_AP019822.1"/>
</dbReference>
<dbReference type="GO" id="GO:0045454">
    <property type="term" value="P:cell redox homeostasis"/>
    <property type="evidence" value="ECO:0007669"/>
    <property type="project" value="TreeGrafter"/>
</dbReference>
<evidence type="ECO:0000256" key="7">
    <source>
        <dbReference type="ARBA" id="ARBA00023157"/>
    </source>
</evidence>
<dbReference type="NCBIfam" id="NF006960">
    <property type="entry name" value="PRK09437.1"/>
    <property type="match status" value="1"/>
</dbReference>
<protein>
    <recommendedName>
        <fullName evidence="3">thioredoxin-dependent peroxiredoxin</fullName>
        <ecNumber evidence="3">1.11.1.24</ecNumber>
    </recommendedName>
    <alternativeName>
        <fullName evidence="9">Thioredoxin peroxidase</fullName>
    </alternativeName>
</protein>
<evidence type="ECO:0000256" key="3">
    <source>
        <dbReference type="ARBA" id="ARBA00013017"/>
    </source>
</evidence>
<comment type="catalytic activity">
    <reaction evidence="11">
        <text>a hydroperoxide + [thioredoxin]-dithiol = an alcohol + [thioredoxin]-disulfide + H2O</text>
        <dbReference type="Rhea" id="RHEA:62620"/>
        <dbReference type="Rhea" id="RHEA-COMP:10698"/>
        <dbReference type="Rhea" id="RHEA-COMP:10700"/>
        <dbReference type="ChEBI" id="CHEBI:15377"/>
        <dbReference type="ChEBI" id="CHEBI:29950"/>
        <dbReference type="ChEBI" id="CHEBI:30879"/>
        <dbReference type="ChEBI" id="CHEBI:35924"/>
        <dbReference type="ChEBI" id="CHEBI:50058"/>
        <dbReference type="EC" id="1.11.1.24"/>
    </reaction>
</comment>
<dbReference type="FunFam" id="3.40.30.10:FF:000007">
    <property type="entry name" value="Thioredoxin-dependent thiol peroxidase"/>
    <property type="match status" value="1"/>
</dbReference>
<accession>A0A510J9U5</accession>
<comment type="subunit">
    <text evidence="2">Monomer.</text>
</comment>
<dbReference type="InterPro" id="IPR000866">
    <property type="entry name" value="AhpC/TSA"/>
</dbReference>
<evidence type="ECO:0000313" key="14">
    <source>
        <dbReference type="EMBL" id="BBM36080.1"/>
    </source>
</evidence>
<evidence type="ECO:0000256" key="5">
    <source>
        <dbReference type="ARBA" id="ARBA00022862"/>
    </source>
</evidence>
<evidence type="ECO:0000256" key="1">
    <source>
        <dbReference type="ARBA" id="ARBA00003330"/>
    </source>
</evidence>
<dbReference type="EC" id="1.11.1.24" evidence="3"/>
<dbReference type="PANTHER" id="PTHR42801:SF4">
    <property type="entry name" value="AHPC_TSA FAMILY PROTEIN"/>
    <property type="match status" value="1"/>
</dbReference>
<keyword evidence="6" id="KW-0560">Oxidoreductase</keyword>
<feature type="active site" description="Cysteine sulfenic acid (-SOH) intermediate; for peroxidase activity" evidence="12">
    <location>
        <position position="39"/>
    </location>
</feature>
<dbReference type="PROSITE" id="PS51352">
    <property type="entry name" value="THIOREDOXIN_2"/>
    <property type="match status" value="1"/>
</dbReference>
<evidence type="ECO:0000259" key="13">
    <source>
        <dbReference type="PROSITE" id="PS51352"/>
    </source>
</evidence>
<organism evidence="14 15">
    <name type="scientific">Pseudoleptotrichia goodfellowii</name>
    <dbReference type="NCBI Taxonomy" id="157692"/>
    <lineage>
        <taxon>Bacteria</taxon>
        <taxon>Fusobacteriati</taxon>
        <taxon>Fusobacteriota</taxon>
        <taxon>Fusobacteriia</taxon>
        <taxon>Fusobacteriales</taxon>
        <taxon>Leptotrichiaceae</taxon>
        <taxon>Pseudoleptotrichia</taxon>
    </lineage>
</organism>
<dbReference type="CDD" id="cd03017">
    <property type="entry name" value="PRX_BCP"/>
    <property type="match status" value="1"/>
</dbReference>
<dbReference type="GO" id="GO:0034599">
    <property type="term" value="P:cellular response to oxidative stress"/>
    <property type="evidence" value="ECO:0007669"/>
    <property type="project" value="TreeGrafter"/>
</dbReference>
<dbReference type="PANTHER" id="PTHR42801">
    <property type="entry name" value="THIOREDOXIN-DEPENDENT PEROXIDE REDUCTASE"/>
    <property type="match status" value="1"/>
</dbReference>
<evidence type="ECO:0000256" key="10">
    <source>
        <dbReference type="ARBA" id="ARBA00038489"/>
    </source>
</evidence>
<feature type="domain" description="Thioredoxin" evidence="13">
    <location>
        <begin position="1"/>
        <end position="149"/>
    </location>
</feature>
<dbReference type="Pfam" id="PF00578">
    <property type="entry name" value="AhpC-TSA"/>
    <property type="match status" value="1"/>
</dbReference>
<keyword evidence="5" id="KW-0049">Antioxidant</keyword>
<evidence type="ECO:0000256" key="9">
    <source>
        <dbReference type="ARBA" id="ARBA00032824"/>
    </source>
</evidence>
<dbReference type="STRING" id="714315.GCA_000516535_01003"/>
<keyword evidence="7" id="KW-1015">Disulfide bond</keyword>
<evidence type="ECO:0000256" key="2">
    <source>
        <dbReference type="ARBA" id="ARBA00011245"/>
    </source>
</evidence>
<dbReference type="Gene3D" id="3.40.30.10">
    <property type="entry name" value="Glutaredoxin"/>
    <property type="match status" value="1"/>
</dbReference>
<comment type="similarity">
    <text evidence="10">Belongs to the peroxiredoxin family. BCP/PrxQ subfamily.</text>
</comment>
<dbReference type="InterPro" id="IPR024706">
    <property type="entry name" value="Peroxiredoxin_AhpC-typ"/>
</dbReference>
<evidence type="ECO:0000256" key="6">
    <source>
        <dbReference type="ARBA" id="ARBA00023002"/>
    </source>
</evidence>
<dbReference type="InterPro" id="IPR013766">
    <property type="entry name" value="Thioredoxin_domain"/>
</dbReference>
<dbReference type="GO" id="GO:0005737">
    <property type="term" value="C:cytoplasm"/>
    <property type="evidence" value="ECO:0007669"/>
    <property type="project" value="TreeGrafter"/>
</dbReference>
<comment type="function">
    <text evidence="1">Thiol-specific peroxidase that catalyzes the reduction of hydrogen peroxide and organic hydroperoxides to water and alcohols, respectively. Plays a role in cell protection against oxidative stress by detoxifying peroxides and as sensor of hydrogen peroxide-mediated signaling events.</text>
</comment>
<evidence type="ECO:0000256" key="8">
    <source>
        <dbReference type="ARBA" id="ARBA00023284"/>
    </source>
</evidence>
<dbReference type="GO" id="GO:0008379">
    <property type="term" value="F:thioredoxin peroxidase activity"/>
    <property type="evidence" value="ECO:0007669"/>
    <property type="project" value="TreeGrafter"/>
</dbReference>
<name>A0A510J9U5_9FUSO</name>
<dbReference type="InterPro" id="IPR050924">
    <property type="entry name" value="Peroxiredoxin_BCP/PrxQ"/>
</dbReference>
<reference evidence="14 15" key="1">
    <citation type="submission" date="2019-07" db="EMBL/GenBank/DDBJ databases">
        <title>Complete Genome Sequence of Leptotrichia goodfellowii Strain JCM 16774.</title>
        <authorList>
            <person name="Watanabe S."/>
            <person name="Cui L."/>
        </authorList>
    </citation>
    <scope>NUCLEOTIDE SEQUENCE [LARGE SCALE GENOMIC DNA]</scope>
    <source>
        <strain evidence="14 15">JCM16774</strain>
    </source>
</reference>
<dbReference type="Proteomes" id="UP000321606">
    <property type="component" value="Chromosome"/>
</dbReference>
<keyword evidence="4" id="KW-0575">Peroxidase</keyword>
<proteinExistence type="inferred from homology"/>
<dbReference type="SUPFAM" id="SSF52833">
    <property type="entry name" value="Thioredoxin-like"/>
    <property type="match status" value="1"/>
</dbReference>